<keyword evidence="6 10" id="KW-0418">Kinase</keyword>
<evidence type="ECO:0000256" key="8">
    <source>
        <dbReference type="ARBA" id="ARBA00022909"/>
    </source>
</evidence>
<keyword evidence="11" id="KW-1185">Reference proteome</keyword>
<dbReference type="GO" id="GO:0046654">
    <property type="term" value="P:tetrahydrofolate biosynthetic process"/>
    <property type="evidence" value="ECO:0007669"/>
    <property type="project" value="UniProtKB-UniPathway"/>
</dbReference>
<evidence type="ECO:0000256" key="3">
    <source>
        <dbReference type="ARBA" id="ARBA00013253"/>
    </source>
</evidence>
<accession>A0A7H2BEB0</accession>
<dbReference type="GO" id="GO:0003848">
    <property type="term" value="F:2-amino-4-hydroxy-6-hydroxymethyldihydropteridine diphosphokinase activity"/>
    <property type="evidence" value="ECO:0007669"/>
    <property type="project" value="UniProtKB-EC"/>
</dbReference>
<dbReference type="RefSeq" id="WP_168615515.1">
    <property type="nucleotide sequence ID" value="NZ_BAAAOX010000045.1"/>
</dbReference>
<sequence>MSVEVLLALGSNLGEKKETLMRAIGDLCTHPKIEVKNVSPVAVTAPVGGPAGQPDFVNLVLRIETTLSPFDLLRFTQTIEDKHHRTREVHWGPRTLDIDIIQYASLEMDEPDLTLPHPRAAERAFVLEPWARMEPEAELAGSSVRNLAEIADDADGIREFFPAPVVCG</sequence>
<dbReference type="Proteomes" id="UP000516404">
    <property type="component" value="Chromosome"/>
</dbReference>
<evidence type="ECO:0000256" key="6">
    <source>
        <dbReference type="ARBA" id="ARBA00022777"/>
    </source>
</evidence>
<evidence type="ECO:0000256" key="2">
    <source>
        <dbReference type="ARBA" id="ARBA00005051"/>
    </source>
</evidence>
<evidence type="ECO:0000256" key="4">
    <source>
        <dbReference type="ARBA" id="ARBA00022679"/>
    </source>
</evidence>
<keyword evidence="7" id="KW-0067">ATP-binding</keyword>
<proteinExistence type="predicted"/>
<evidence type="ECO:0000259" key="9">
    <source>
        <dbReference type="PROSITE" id="PS00794"/>
    </source>
</evidence>
<keyword evidence="4 10" id="KW-0808">Transferase</keyword>
<dbReference type="PANTHER" id="PTHR43071:SF1">
    <property type="entry name" value="2-AMINO-4-HYDROXY-6-HYDROXYMETHYLDIHYDROPTERIDINE PYROPHOSPHOKINASE"/>
    <property type="match status" value="1"/>
</dbReference>
<dbReference type="InterPro" id="IPR000550">
    <property type="entry name" value="Hppk"/>
</dbReference>
<dbReference type="GO" id="GO:0046656">
    <property type="term" value="P:folic acid biosynthetic process"/>
    <property type="evidence" value="ECO:0007669"/>
    <property type="project" value="UniProtKB-KW"/>
</dbReference>
<dbReference type="PROSITE" id="PS00794">
    <property type="entry name" value="HPPK"/>
    <property type="match status" value="1"/>
</dbReference>
<evidence type="ECO:0000313" key="11">
    <source>
        <dbReference type="Proteomes" id="UP000516404"/>
    </source>
</evidence>
<comment type="catalytic activity">
    <reaction evidence="1">
        <text>6-hydroxymethyl-7,8-dihydropterin + ATP = (7,8-dihydropterin-6-yl)methyl diphosphate + AMP + H(+)</text>
        <dbReference type="Rhea" id="RHEA:11412"/>
        <dbReference type="ChEBI" id="CHEBI:15378"/>
        <dbReference type="ChEBI" id="CHEBI:30616"/>
        <dbReference type="ChEBI" id="CHEBI:44841"/>
        <dbReference type="ChEBI" id="CHEBI:72950"/>
        <dbReference type="ChEBI" id="CHEBI:456215"/>
        <dbReference type="EC" id="2.7.6.3"/>
    </reaction>
</comment>
<dbReference type="KEGG" id="rter:IDM49_01520"/>
<dbReference type="Pfam" id="PF01288">
    <property type="entry name" value="HPPK"/>
    <property type="match status" value="1"/>
</dbReference>
<dbReference type="SUPFAM" id="SSF55083">
    <property type="entry name" value="6-hydroxymethyl-7,8-dihydropterin pyrophosphokinase, HPPK"/>
    <property type="match status" value="1"/>
</dbReference>
<evidence type="ECO:0000256" key="1">
    <source>
        <dbReference type="ARBA" id="ARBA00000198"/>
    </source>
</evidence>
<organism evidence="10 11">
    <name type="scientific">Rothia terrae</name>
    <dbReference type="NCBI Taxonomy" id="396015"/>
    <lineage>
        <taxon>Bacteria</taxon>
        <taxon>Bacillati</taxon>
        <taxon>Actinomycetota</taxon>
        <taxon>Actinomycetes</taxon>
        <taxon>Micrococcales</taxon>
        <taxon>Micrococcaceae</taxon>
        <taxon>Rothia</taxon>
    </lineage>
</organism>
<comment type="pathway">
    <text evidence="2">Cofactor biosynthesis; tetrahydrofolate biosynthesis; 2-amino-4-hydroxy-6-hydroxymethyl-7,8-dihydropteridine diphosphate from 7,8-dihydroneopterin triphosphate: step 4/4.</text>
</comment>
<feature type="domain" description="7,8-dihydro-6-hydroxymethylpterin-pyrophosphokinase" evidence="9">
    <location>
        <begin position="90"/>
        <end position="101"/>
    </location>
</feature>
<dbReference type="PANTHER" id="PTHR43071">
    <property type="entry name" value="2-AMINO-4-HYDROXY-6-HYDROXYMETHYLDIHYDROPTERIDINE PYROPHOSPHOKINASE"/>
    <property type="match status" value="1"/>
</dbReference>
<dbReference type="AlphaFoldDB" id="A0A7H2BEB0"/>
<keyword evidence="5" id="KW-0547">Nucleotide-binding</keyword>
<dbReference type="GO" id="GO:0005524">
    <property type="term" value="F:ATP binding"/>
    <property type="evidence" value="ECO:0007669"/>
    <property type="project" value="UniProtKB-KW"/>
</dbReference>
<evidence type="ECO:0000256" key="5">
    <source>
        <dbReference type="ARBA" id="ARBA00022741"/>
    </source>
</evidence>
<dbReference type="InterPro" id="IPR035907">
    <property type="entry name" value="Hppk_sf"/>
</dbReference>
<dbReference type="GO" id="GO:0016301">
    <property type="term" value="F:kinase activity"/>
    <property type="evidence" value="ECO:0007669"/>
    <property type="project" value="UniProtKB-KW"/>
</dbReference>
<dbReference type="UniPathway" id="UPA00077">
    <property type="reaction ID" value="UER00155"/>
</dbReference>
<evidence type="ECO:0000256" key="7">
    <source>
        <dbReference type="ARBA" id="ARBA00022840"/>
    </source>
</evidence>
<evidence type="ECO:0000313" key="10">
    <source>
        <dbReference type="EMBL" id="QNV38006.1"/>
    </source>
</evidence>
<dbReference type="EMBL" id="CP061539">
    <property type="protein sequence ID" value="QNV38006.1"/>
    <property type="molecule type" value="Genomic_DNA"/>
</dbReference>
<dbReference type="Gene3D" id="3.30.70.560">
    <property type="entry name" value="7,8-Dihydro-6-hydroxymethylpterin-pyrophosphokinase HPPK"/>
    <property type="match status" value="1"/>
</dbReference>
<keyword evidence="8" id="KW-0289">Folate biosynthesis</keyword>
<dbReference type="EC" id="2.7.6.3" evidence="3"/>
<protein>
    <recommendedName>
        <fullName evidence="3">2-amino-4-hydroxy-6-hydroxymethyldihydropteridine diphosphokinase</fullName>
        <ecNumber evidence="3">2.7.6.3</ecNumber>
    </recommendedName>
</protein>
<dbReference type="GeneID" id="96622901"/>
<gene>
    <name evidence="10" type="primary">folK</name>
    <name evidence="10" type="ORF">IDM49_01520</name>
</gene>
<dbReference type="NCBIfam" id="TIGR01498">
    <property type="entry name" value="folK"/>
    <property type="match status" value="1"/>
</dbReference>
<name>A0A7H2BEB0_9MICC</name>
<dbReference type="CDD" id="cd00483">
    <property type="entry name" value="HPPK"/>
    <property type="match status" value="1"/>
</dbReference>
<reference evidence="10 11" key="1">
    <citation type="submission" date="2020-09" db="EMBL/GenBank/DDBJ databases">
        <title>Investigation of environmental microbes.</title>
        <authorList>
            <person name="Ou Y."/>
            <person name="Kang Q."/>
        </authorList>
    </citation>
    <scope>NUCLEOTIDE SEQUENCE [LARGE SCALE GENOMIC DNA]</scope>
    <source>
        <strain evidence="10 11">KJZ-14</strain>
    </source>
</reference>